<organism evidence="1 2">
    <name type="scientific">Mucuna pruriens</name>
    <name type="common">Velvet bean</name>
    <name type="synonym">Dolichos pruriens</name>
    <dbReference type="NCBI Taxonomy" id="157652"/>
    <lineage>
        <taxon>Eukaryota</taxon>
        <taxon>Viridiplantae</taxon>
        <taxon>Streptophyta</taxon>
        <taxon>Embryophyta</taxon>
        <taxon>Tracheophyta</taxon>
        <taxon>Spermatophyta</taxon>
        <taxon>Magnoliopsida</taxon>
        <taxon>eudicotyledons</taxon>
        <taxon>Gunneridae</taxon>
        <taxon>Pentapetalae</taxon>
        <taxon>rosids</taxon>
        <taxon>fabids</taxon>
        <taxon>Fabales</taxon>
        <taxon>Fabaceae</taxon>
        <taxon>Papilionoideae</taxon>
        <taxon>50 kb inversion clade</taxon>
        <taxon>NPAAA clade</taxon>
        <taxon>indigoferoid/millettioid clade</taxon>
        <taxon>Phaseoleae</taxon>
        <taxon>Mucuna</taxon>
    </lineage>
</organism>
<evidence type="ECO:0008006" key="3">
    <source>
        <dbReference type="Google" id="ProtNLM"/>
    </source>
</evidence>
<protein>
    <recommendedName>
        <fullName evidence="3">BED-type domain-containing protein</fullName>
    </recommendedName>
</protein>
<dbReference type="EMBL" id="QJKJ01006349">
    <property type="protein sequence ID" value="RDX87053.1"/>
    <property type="molecule type" value="Genomic_DNA"/>
</dbReference>
<dbReference type="Proteomes" id="UP000257109">
    <property type="component" value="Unassembled WGS sequence"/>
</dbReference>
<evidence type="ECO:0000313" key="2">
    <source>
        <dbReference type="Proteomes" id="UP000257109"/>
    </source>
</evidence>
<dbReference type="OrthoDB" id="1435350at2759"/>
<accession>A0A371G9K7</accession>
<sequence>RMSQAKKKEADITWQHCESVPLNRLQVKCKYCSHACWSGIARMKHHFAGTKIMLMLVQVFQMIQKQEENSLDCLELEEVAKEKEGASKVVREYGKGLKPPTYHEVRVFFSEKAVDNIHKV</sequence>
<dbReference type="AlphaFoldDB" id="A0A371G9K7"/>
<reference evidence="1" key="1">
    <citation type="submission" date="2018-05" db="EMBL/GenBank/DDBJ databases">
        <title>Draft genome of Mucuna pruriens seed.</title>
        <authorList>
            <person name="Nnadi N.E."/>
            <person name="Vos R."/>
            <person name="Hasami M.H."/>
            <person name="Devisetty U.K."/>
            <person name="Aguiy J.C."/>
        </authorList>
    </citation>
    <scope>NUCLEOTIDE SEQUENCE [LARGE SCALE GENOMIC DNA]</scope>
    <source>
        <strain evidence="1">JCA_2017</strain>
    </source>
</reference>
<name>A0A371G9K7_MUCPR</name>
<keyword evidence="2" id="KW-1185">Reference proteome</keyword>
<comment type="caution">
    <text evidence="1">The sequence shown here is derived from an EMBL/GenBank/DDBJ whole genome shotgun (WGS) entry which is preliminary data.</text>
</comment>
<evidence type="ECO:0000313" key="1">
    <source>
        <dbReference type="EMBL" id="RDX87053.1"/>
    </source>
</evidence>
<proteinExistence type="predicted"/>
<feature type="non-terminal residue" evidence="1">
    <location>
        <position position="1"/>
    </location>
</feature>
<gene>
    <name evidence="1" type="ORF">CR513_31528</name>
</gene>